<feature type="transmembrane region" description="Helical" evidence="1">
    <location>
        <begin position="365"/>
        <end position="387"/>
    </location>
</feature>
<keyword evidence="1" id="KW-0812">Transmembrane</keyword>
<sequence length="514" mass="54266">MSKTAATRAQRLTDRILVAISSVPLAHVAIISALLFALFAMVALLVPLGSGPDESAHYLYSAAVARGQSGTLDVEVPAAIANIRQLTCLAYQPDLTAACQHLYSGAAAVVGEQSHVGLYNPVFYIWTGLGSLISPNEAGLYFARLLAAVVTAVLTGWGLSYLLRTSRNSWPLVGTLLVFTPMVTYVSAVLNPSSWEIASTLGFTVAAYAVIVRQPVATRWNEAHSLLVVAGSVLLISRGLSPFIAVLIVVALAILAGLSRIRGLLVQRATWIWVCVLAVVGIAAIAWILLHGTNYIGVDPPASLGEGIHDIPVYYEGVWSQVQQVFGLIGWLELMPPNALVLAWVALLIGVVAISYSFSAVRQQIVIGLGALTVLLLPGILAGIQWGGVGWQGRYTIPFILATVVIAGLAASEDAADADAFHRTPRVARTRAQLLVAATVVFGGSQIAMLLITAHRYVVGGSAPLLAAPLWQPPFNFRLLIGVFVVVVILLGWILARTVSARVAATASRSAAVS</sequence>
<evidence type="ECO:0000256" key="1">
    <source>
        <dbReference type="SAM" id="Phobius"/>
    </source>
</evidence>
<feature type="transmembrane region" description="Helical" evidence="1">
    <location>
        <begin position="432"/>
        <end position="455"/>
    </location>
</feature>
<evidence type="ECO:0000313" key="3">
    <source>
        <dbReference type="Proteomes" id="UP000198891"/>
    </source>
</evidence>
<feature type="transmembrane region" description="Helical" evidence="1">
    <location>
        <begin position="270"/>
        <end position="290"/>
    </location>
</feature>
<dbReference type="InterPro" id="IPR018674">
    <property type="entry name" value="DUF2142_membrane"/>
</dbReference>
<feature type="transmembrane region" description="Helical" evidence="1">
    <location>
        <begin position="16"/>
        <end position="46"/>
    </location>
</feature>
<feature type="transmembrane region" description="Helical" evidence="1">
    <location>
        <begin position="240"/>
        <end position="258"/>
    </location>
</feature>
<accession>A0A1H3STT3</accession>
<dbReference type="RefSeq" id="WP_092556538.1">
    <property type="nucleotide sequence ID" value="NZ_FNPZ01000004.1"/>
</dbReference>
<evidence type="ECO:0000313" key="2">
    <source>
        <dbReference type="EMBL" id="SDZ41396.1"/>
    </source>
</evidence>
<dbReference type="STRING" id="381665.SAMN05216554_3693"/>
<dbReference type="AlphaFoldDB" id="A0A1H3STT3"/>
<feature type="transmembrane region" description="Helical" evidence="1">
    <location>
        <begin position="141"/>
        <end position="163"/>
    </location>
</feature>
<feature type="transmembrane region" description="Helical" evidence="1">
    <location>
        <begin position="170"/>
        <end position="190"/>
    </location>
</feature>
<gene>
    <name evidence="2" type="ORF">SAMN05216554_3693</name>
</gene>
<dbReference type="EMBL" id="FNPZ01000004">
    <property type="protein sequence ID" value="SDZ41396.1"/>
    <property type="molecule type" value="Genomic_DNA"/>
</dbReference>
<dbReference type="OrthoDB" id="3218260at2"/>
<feature type="transmembrane region" description="Helical" evidence="1">
    <location>
        <begin position="339"/>
        <end position="358"/>
    </location>
</feature>
<name>A0A1H3STT3_9MICO</name>
<protein>
    <submittedName>
        <fullName evidence="2">Predicted membrane protein</fullName>
    </submittedName>
</protein>
<feature type="transmembrane region" description="Helical" evidence="1">
    <location>
        <begin position="393"/>
        <end position="411"/>
    </location>
</feature>
<dbReference type="Proteomes" id="UP000198891">
    <property type="component" value="Unassembled WGS sequence"/>
</dbReference>
<reference evidence="2 3" key="1">
    <citation type="submission" date="2016-10" db="EMBL/GenBank/DDBJ databases">
        <authorList>
            <person name="de Groot N.N."/>
        </authorList>
    </citation>
    <scope>NUCLEOTIDE SEQUENCE [LARGE SCALE GENOMIC DNA]</scope>
    <source>
        <strain evidence="2 3">CGMCC 4.3491</strain>
    </source>
</reference>
<keyword evidence="1" id="KW-1133">Transmembrane helix</keyword>
<keyword evidence="3" id="KW-1185">Reference proteome</keyword>
<proteinExistence type="predicted"/>
<keyword evidence="1" id="KW-0472">Membrane</keyword>
<feature type="transmembrane region" description="Helical" evidence="1">
    <location>
        <begin position="475"/>
        <end position="496"/>
    </location>
</feature>
<dbReference type="Pfam" id="PF09913">
    <property type="entry name" value="DUF2142"/>
    <property type="match status" value="1"/>
</dbReference>
<organism evidence="2 3">
    <name type="scientific">Herbiconiux ginsengi</name>
    <dbReference type="NCBI Taxonomy" id="381665"/>
    <lineage>
        <taxon>Bacteria</taxon>
        <taxon>Bacillati</taxon>
        <taxon>Actinomycetota</taxon>
        <taxon>Actinomycetes</taxon>
        <taxon>Micrococcales</taxon>
        <taxon>Microbacteriaceae</taxon>
        <taxon>Herbiconiux</taxon>
    </lineage>
</organism>